<dbReference type="OrthoDB" id="6467at2157"/>
<dbReference type="KEGG" id="ccai:NAS2_1425"/>
<dbReference type="RefSeq" id="WP_174449006.1">
    <property type="nucleotide sequence ID" value="NZ_AP018732.1"/>
</dbReference>
<dbReference type="GeneID" id="55585235"/>
<reference evidence="1 2" key="1">
    <citation type="journal article" date="2019" name="ISME J.">
        <title>Isolation and characterization of a thermophilic sulfur- and iron-reducing thaumarchaeote from a terrestrial acidic hot spring.</title>
        <authorList>
            <person name="Kato S."/>
            <person name="Itoh T."/>
            <person name="Yuki M."/>
            <person name="Nagamori M."/>
            <person name="Ohnishi M."/>
            <person name="Uematsu K."/>
            <person name="Suzuki K."/>
            <person name="Takashina T."/>
            <person name="Ohkuma M."/>
        </authorList>
    </citation>
    <scope>NUCLEOTIDE SEQUENCE [LARGE SCALE GENOMIC DNA]</scope>
    <source>
        <strain evidence="1 2">NAS-02</strain>
    </source>
</reference>
<organism evidence="1 2">
    <name type="scientific">Conexivisphaera calida</name>
    <dbReference type="NCBI Taxonomy" id="1874277"/>
    <lineage>
        <taxon>Archaea</taxon>
        <taxon>Nitrososphaerota</taxon>
        <taxon>Conexivisphaeria</taxon>
        <taxon>Conexivisphaerales</taxon>
        <taxon>Conexivisphaeraceae</taxon>
        <taxon>Conexivisphaera</taxon>
    </lineage>
</organism>
<dbReference type="Gene3D" id="2.20.25.10">
    <property type="match status" value="1"/>
</dbReference>
<dbReference type="InterPro" id="IPR005651">
    <property type="entry name" value="Trm112-like"/>
</dbReference>
<evidence type="ECO:0000313" key="2">
    <source>
        <dbReference type="Proteomes" id="UP000509448"/>
    </source>
</evidence>
<gene>
    <name evidence="1" type="ORF">NAS2_1425</name>
</gene>
<evidence type="ECO:0008006" key="3">
    <source>
        <dbReference type="Google" id="ProtNLM"/>
    </source>
</evidence>
<protein>
    <recommendedName>
        <fullName evidence="3">Trm112 family protein</fullName>
    </recommendedName>
</protein>
<dbReference type="Proteomes" id="UP000509448">
    <property type="component" value="Chromosome"/>
</dbReference>
<sequence length="128" mass="14929">MRYWLLDVLACPMCKGFPLELHVFEERVEDVEAKLDEAPCELVCAFRGSDMKGVDRKAYVQNCSECMRHVVVNGVLVCPKCGRWYPIIDEIPHMLPDKLRDMNRDLEFLSRYRDRIPELAVSGKPYHL</sequence>
<dbReference type="Pfam" id="PF03966">
    <property type="entry name" value="Trm112p"/>
    <property type="match status" value="1"/>
</dbReference>
<evidence type="ECO:0000313" key="1">
    <source>
        <dbReference type="EMBL" id="BBE42812.1"/>
    </source>
</evidence>
<keyword evidence="2" id="KW-1185">Reference proteome</keyword>
<dbReference type="SUPFAM" id="SSF158997">
    <property type="entry name" value="Trm112p-like"/>
    <property type="match status" value="1"/>
</dbReference>
<accession>A0A4P2VHY7</accession>
<name>A0A4P2VHY7_9ARCH</name>
<proteinExistence type="predicted"/>
<dbReference type="AlphaFoldDB" id="A0A4P2VHY7"/>
<dbReference type="EMBL" id="AP018732">
    <property type="protein sequence ID" value="BBE42812.1"/>
    <property type="molecule type" value="Genomic_DNA"/>
</dbReference>